<proteinExistence type="predicted"/>
<reference evidence="1 2" key="1">
    <citation type="journal article" date="2019" name="Sci. Rep.">
        <title>Orb-weaving spider Araneus ventricosus genome elucidates the spidroin gene catalogue.</title>
        <authorList>
            <person name="Kono N."/>
            <person name="Nakamura H."/>
            <person name="Ohtoshi R."/>
            <person name="Moran D.A.P."/>
            <person name="Shinohara A."/>
            <person name="Yoshida Y."/>
            <person name="Fujiwara M."/>
            <person name="Mori M."/>
            <person name="Tomita M."/>
            <person name="Arakawa K."/>
        </authorList>
    </citation>
    <scope>NUCLEOTIDE SEQUENCE [LARGE SCALE GENOMIC DNA]</scope>
</reference>
<evidence type="ECO:0000313" key="2">
    <source>
        <dbReference type="Proteomes" id="UP000499080"/>
    </source>
</evidence>
<keyword evidence="2" id="KW-1185">Reference proteome</keyword>
<dbReference type="Proteomes" id="UP000499080">
    <property type="component" value="Unassembled WGS sequence"/>
</dbReference>
<organism evidence="1 2">
    <name type="scientific">Araneus ventricosus</name>
    <name type="common">Orbweaver spider</name>
    <name type="synonym">Epeira ventricosa</name>
    <dbReference type="NCBI Taxonomy" id="182803"/>
    <lineage>
        <taxon>Eukaryota</taxon>
        <taxon>Metazoa</taxon>
        <taxon>Ecdysozoa</taxon>
        <taxon>Arthropoda</taxon>
        <taxon>Chelicerata</taxon>
        <taxon>Arachnida</taxon>
        <taxon>Araneae</taxon>
        <taxon>Araneomorphae</taxon>
        <taxon>Entelegynae</taxon>
        <taxon>Araneoidea</taxon>
        <taxon>Araneidae</taxon>
        <taxon>Araneus</taxon>
    </lineage>
</organism>
<sequence>MISKVPGRLNAANELPQIDTQMIFQCTKALDSIKALLQRGIDLFLCDHPSCGPHRILFKSISLSIRTVSNIMRLFPAVLFEIQGLSWWGPDIDDLKGQHITGCAEHFW</sequence>
<comment type="caution">
    <text evidence="1">The sequence shown here is derived from an EMBL/GenBank/DDBJ whole genome shotgun (WGS) entry which is preliminary data.</text>
</comment>
<dbReference type="AlphaFoldDB" id="A0A4Y2UAM3"/>
<protein>
    <submittedName>
        <fullName evidence="1">Uncharacterized protein</fullName>
    </submittedName>
</protein>
<dbReference type="EMBL" id="BGPR01034947">
    <property type="protein sequence ID" value="GBO09563.1"/>
    <property type="molecule type" value="Genomic_DNA"/>
</dbReference>
<name>A0A4Y2UAM3_ARAVE</name>
<gene>
    <name evidence="1" type="ORF">AVEN_25798_1</name>
</gene>
<accession>A0A4Y2UAM3</accession>
<evidence type="ECO:0000313" key="1">
    <source>
        <dbReference type="EMBL" id="GBO09563.1"/>
    </source>
</evidence>